<organism evidence="1 2">
    <name type="scientific">Chamaesiphon polymorphus CCALA 037</name>
    <dbReference type="NCBI Taxonomy" id="2107692"/>
    <lineage>
        <taxon>Bacteria</taxon>
        <taxon>Bacillati</taxon>
        <taxon>Cyanobacteriota</taxon>
        <taxon>Cyanophyceae</taxon>
        <taxon>Gomontiellales</taxon>
        <taxon>Chamaesiphonaceae</taxon>
        <taxon>Chamaesiphon</taxon>
    </lineage>
</organism>
<evidence type="ECO:0000313" key="1">
    <source>
        <dbReference type="EMBL" id="PSB52862.1"/>
    </source>
</evidence>
<keyword evidence="2" id="KW-1185">Reference proteome</keyword>
<name>A0A2T1G6J2_9CYAN</name>
<dbReference type="Pfam" id="PF05565">
    <property type="entry name" value="Sipho_Gp157"/>
    <property type="match status" value="1"/>
</dbReference>
<dbReference type="EMBL" id="PVWO01000314">
    <property type="protein sequence ID" value="PSB52862.1"/>
    <property type="molecule type" value="Genomic_DNA"/>
</dbReference>
<proteinExistence type="predicted"/>
<evidence type="ECO:0008006" key="3">
    <source>
        <dbReference type="Google" id="ProtNLM"/>
    </source>
</evidence>
<evidence type="ECO:0000313" key="2">
    <source>
        <dbReference type="Proteomes" id="UP000238937"/>
    </source>
</evidence>
<dbReference type="AlphaFoldDB" id="A0A2T1G6J2"/>
<dbReference type="OrthoDB" id="425370at2"/>
<dbReference type="Proteomes" id="UP000238937">
    <property type="component" value="Unassembled WGS sequence"/>
</dbReference>
<dbReference type="RefSeq" id="WP_106308930.1">
    <property type="nucleotide sequence ID" value="NZ_PVWO01000314.1"/>
</dbReference>
<comment type="caution">
    <text evidence="1">The sequence shown here is derived from an EMBL/GenBank/DDBJ whole genome shotgun (WGS) entry which is preliminary data.</text>
</comment>
<sequence length="184" mass="20581">MTSLLDLELSRDDLVEQIMAFIEEEEVEGKTDTIALINSFDELEAQIATKVDAIAAVVAAKEGEIAYLRKRRDNFNSQIEIRENAISNFKTYLKKIVENRDNPIIKGREATIKVIKNGGKQPLWTNSNIPAQDFPPNLVTVQTSYKICTDTIRQQLAESGAEELVVDGEVLAKLQPRGTHLRIG</sequence>
<dbReference type="InterPro" id="IPR008840">
    <property type="entry name" value="Sipho_Gp157"/>
</dbReference>
<accession>A0A2T1G6J2</accession>
<protein>
    <recommendedName>
        <fullName evidence="3">Siphovirus Gp157 family protein</fullName>
    </recommendedName>
</protein>
<gene>
    <name evidence="1" type="ORF">C7B77_20075</name>
</gene>
<reference evidence="1 2" key="1">
    <citation type="submission" date="2018-03" db="EMBL/GenBank/DDBJ databases">
        <title>The ancient ancestry and fast evolution of plastids.</title>
        <authorList>
            <person name="Moore K.R."/>
            <person name="Magnabosco C."/>
            <person name="Momper L."/>
            <person name="Gold D.A."/>
            <person name="Bosak T."/>
            <person name="Fournier G.P."/>
        </authorList>
    </citation>
    <scope>NUCLEOTIDE SEQUENCE [LARGE SCALE GENOMIC DNA]</scope>
    <source>
        <strain evidence="1 2">CCALA 037</strain>
    </source>
</reference>